<evidence type="ECO:0000313" key="3">
    <source>
        <dbReference type="EMBL" id="EMY32396.1"/>
    </source>
</evidence>
<evidence type="ECO:0000259" key="2">
    <source>
        <dbReference type="Pfam" id="PF20408"/>
    </source>
</evidence>
<dbReference type="InterPro" id="IPR029058">
    <property type="entry name" value="AB_hydrolase_fold"/>
</dbReference>
<sequence>MSAQTTVLSGGPDLAADLHIPAGARGLVVFAHGSGSSRRSPRNIEVARTLHYAGLGTLLFDLLTAAEERRDSVDASLRFDIPFLTERLTAVVDEVRSRKDTAALPVGLFGASTGAAAALGAAAARPESVSSVVSRGGRPDLAPDLEGVRAPTLMLVGSRDPQVIDLNQQAAARLSAEHELYIVEGATHLFEEPGTLDIVAERAAAWFIRTMPARAH</sequence>
<keyword evidence="4" id="KW-1185">Reference proteome</keyword>
<protein>
    <submittedName>
        <fullName evidence="3">Dienelactone hydrolase</fullName>
    </submittedName>
</protein>
<dbReference type="GO" id="GO:0016787">
    <property type="term" value="F:hydrolase activity"/>
    <property type="evidence" value="ECO:0007669"/>
    <property type="project" value="UniProtKB-KW"/>
</dbReference>
<dbReference type="RefSeq" id="WP_005274436.1">
    <property type="nucleotide sequence ID" value="NZ_ANPE02000279.1"/>
</dbReference>
<comment type="caution">
    <text evidence="3">The sequence shown here is derived from an EMBL/GenBank/DDBJ whole genome shotgun (WGS) entry which is preliminary data.</text>
</comment>
<proteinExistence type="inferred from homology"/>
<feature type="domain" description="KANL3/Tex30 alpha/beta hydrolase-like" evidence="2">
    <location>
        <begin position="26"/>
        <end position="194"/>
    </location>
</feature>
<gene>
    <name evidence="3" type="ORF">D477_020393</name>
</gene>
<dbReference type="InterPro" id="IPR046879">
    <property type="entry name" value="KANL3/Tex30_Abhydrolase"/>
</dbReference>
<reference evidence="3 4" key="1">
    <citation type="journal article" date="2013" name="Genome Announc.">
        <title>Draft Genome Sequence of Arthrobacter crystallopoietes Strain BAB-32, Revealing Genes for Bioremediation.</title>
        <authorList>
            <person name="Joshi M.N."/>
            <person name="Pandit A.S."/>
            <person name="Sharma A."/>
            <person name="Pandya R.V."/>
            <person name="Desai S.M."/>
            <person name="Saxena A.K."/>
            <person name="Bagatharia S.B."/>
        </authorList>
    </citation>
    <scope>NUCLEOTIDE SEQUENCE [LARGE SCALE GENOMIC DNA]</scope>
    <source>
        <strain evidence="3 4">BAB-32</strain>
    </source>
</reference>
<dbReference type="Gene3D" id="3.40.50.1820">
    <property type="entry name" value="alpha/beta hydrolase"/>
    <property type="match status" value="1"/>
</dbReference>
<dbReference type="OrthoDB" id="9810066at2"/>
<dbReference type="PANTHER" id="PTHR22946">
    <property type="entry name" value="DIENELACTONE HYDROLASE DOMAIN-CONTAINING PROTEIN-RELATED"/>
    <property type="match status" value="1"/>
</dbReference>
<organism evidence="3 4">
    <name type="scientific">Arthrobacter crystallopoietes BAB-32</name>
    <dbReference type="NCBI Taxonomy" id="1246476"/>
    <lineage>
        <taxon>Bacteria</taxon>
        <taxon>Bacillati</taxon>
        <taxon>Actinomycetota</taxon>
        <taxon>Actinomycetes</taxon>
        <taxon>Micrococcales</taxon>
        <taxon>Micrococcaceae</taxon>
        <taxon>Crystallibacter</taxon>
    </lineage>
</organism>
<dbReference type="AlphaFoldDB" id="N1UPT1"/>
<keyword evidence="3" id="KW-0378">Hydrolase</keyword>
<dbReference type="Proteomes" id="UP000010729">
    <property type="component" value="Unassembled WGS sequence"/>
</dbReference>
<comment type="similarity">
    <text evidence="1">Belongs to the AB hydrolase superfamily.</text>
</comment>
<dbReference type="InterPro" id="IPR050261">
    <property type="entry name" value="FrsA_esterase"/>
</dbReference>
<evidence type="ECO:0000313" key="4">
    <source>
        <dbReference type="Proteomes" id="UP000010729"/>
    </source>
</evidence>
<accession>N1UPT1</accession>
<dbReference type="EMBL" id="ANPE02000279">
    <property type="protein sequence ID" value="EMY32396.1"/>
    <property type="molecule type" value="Genomic_DNA"/>
</dbReference>
<dbReference type="SUPFAM" id="SSF53474">
    <property type="entry name" value="alpha/beta-Hydrolases"/>
    <property type="match status" value="1"/>
</dbReference>
<evidence type="ECO:0000256" key="1">
    <source>
        <dbReference type="ARBA" id="ARBA00008645"/>
    </source>
</evidence>
<dbReference type="Pfam" id="PF20408">
    <property type="entry name" value="Abhydrolase_11"/>
    <property type="match status" value="1"/>
</dbReference>
<name>N1UPT1_9MICC</name>